<reference evidence="9 10" key="1">
    <citation type="submission" date="2020-03" db="EMBL/GenBank/DDBJ databases">
        <title>Whole genome shotgun sequence of Phytohabitans flavus NBRC 107702.</title>
        <authorList>
            <person name="Komaki H."/>
            <person name="Tamura T."/>
        </authorList>
    </citation>
    <scope>NUCLEOTIDE SEQUENCE [LARGE SCALE GENOMIC DNA]</scope>
    <source>
        <strain evidence="9 10">NBRC 107702</strain>
    </source>
</reference>
<evidence type="ECO:0000256" key="1">
    <source>
        <dbReference type="ARBA" id="ARBA00000971"/>
    </source>
</evidence>
<evidence type="ECO:0000256" key="3">
    <source>
        <dbReference type="ARBA" id="ARBA00023235"/>
    </source>
</evidence>
<evidence type="ECO:0000313" key="10">
    <source>
        <dbReference type="Proteomes" id="UP000502508"/>
    </source>
</evidence>
<gene>
    <name evidence="9" type="ORF">Pflav_034980</name>
</gene>
<evidence type="ECO:0000256" key="6">
    <source>
        <dbReference type="SAM" id="MobiDB-lite"/>
    </source>
</evidence>
<dbReference type="InterPro" id="IPR046357">
    <property type="entry name" value="PPIase_dom_sf"/>
</dbReference>
<dbReference type="PANTHER" id="PTHR45779">
    <property type="entry name" value="PEPTIDYLPROLYL ISOMERASE"/>
    <property type="match status" value="1"/>
</dbReference>
<comment type="catalytic activity">
    <reaction evidence="1 4 5">
        <text>[protein]-peptidylproline (omega=180) = [protein]-peptidylproline (omega=0)</text>
        <dbReference type="Rhea" id="RHEA:16237"/>
        <dbReference type="Rhea" id="RHEA-COMP:10747"/>
        <dbReference type="Rhea" id="RHEA-COMP:10748"/>
        <dbReference type="ChEBI" id="CHEBI:83833"/>
        <dbReference type="ChEBI" id="CHEBI:83834"/>
        <dbReference type="EC" id="5.2.1.8"/>
    </reaction>
</comment>
<name>A0A6F8XTM1_9ACTN</name>
<feature type="transmembrane region" description="Helical" evidence="7">
    <location>
        <begin position="32"/>
        <end position="53"/>
    </location>
</feature>
<dbReference type="PANTHER" id="PTHR45779:SF7">
    <property type="entry name" value="PEPTIDYLPROLYL ISOMERASE"/>
    <property type="match status" value="1"/>
</dbReference>
<dbReference type="InterPro" id="IPR001179">
    <property type="entry name" value="PPIase_FKBP_dom"/>
</dbReference>
<dbReference type="SUPFAM" id="SSF54534">
    <property type="entry name" value="FKBP-like"/>
    <property type="match status" value="1"/>
</dbReference>
<keyword evidence="7" id="KW-1133">Transmembrane helix</keyword>
<feature type="domain" description="PPIase FKBP-type" evidence="8">
    <location>
        <begin position="136"/>
        <end position="223"/>
    </location>
</feature>
<protein>
    <recommendedName>
        <fullName evidence="5">Peptidyl-prolyl cis-trans isomerase</fullName>
        <ecNumber evidence="5">5.2.1.8</ecNumber>
    </recommendedName>
</protein>
<keyword evidence="7" id="KW-0812">Transmembrane</keyword>
<keyword evidence="2 4" id="KW-0697">Rotamase</keyword>
<dbReference type="Pfam" id="PF00254">
    <property type="entry name" value="FKBP_C"/>
    <property type="match status" value="1"/>
</dbReference>
<evidence type="ECO:0000313" key="9">
    <source>
        <dbReference type="EMBL" id="BCB77088.1"/>
    </source>
</evidence>
<dbReference type="KEGG" id="pfla:Pflav_034980"/>
<feature type="region of interest" description="Disordered" evidence="6">
    <location>
        <begin position="70"/>
        <end position="110"/>
    </location>
</feature>
<organism evidence="9 10">
    <name type="scientific">Phytohabitans flavus</name>
    <dbReference type="NCBI Taxonomy" id="1076124"/>
    <lineage>
        <taxon>Bacteria</taxon>
        <taxon>Bacillati</taxon>
        <taxon>Actinomycetota</taxon>
        <taxon>Actinomycetes</taxon>
        <taxon>Micromonosporales</taxon>
        <taxon>Micromonosporaceae</taxon>
    </lineage>
</organism>
<dbReference type="Gene3D" id="3.10.50.40">
    <property type="match status" value="1"/>
</dbReference>
<feature type="compositionally biased region" description="Low complexity" evidence="6">
    <location>
        <begin position="70"/>
        <end position="88"/>
    </location>
</feature>
<dbReference type="Proteomes" id="UP000502508">
    <property type="component" value="Chromosome"/>
</dbReference>
<reference evidence="9 10" key="2">
    <citation type="submission" date="2020-03" db="EMBL/GenBank/DDBJ databases">
        <authorList>
            <person name="Ichikawa N."/>
            <person name="Kimura A."/>
            <person name="Kitahashi Y."/>
            <person name="Uohara A."/>
        </authorList>
    </citation>
    <scope>NUCLEOTIDE SEQUENCE [LARGE SCALE GENOMIC DNA]</scope>
    <source>
        <strain evidence="9 10">NBRC 107702</strain>
    </source>
</reference>
<dbReference type="EMBL" id="AP022870">
    <property type="protein sequence ID" value="BCB77088.1"/>
    <property type="molecule type" value="Genomic_DNA"/>
</dbReference>
<dbReference type="GO" id="GO:0003755">
    <property type="term" value="F:peptidyl-prolyl cis-trans isomerase activity"/>
    <property type="evidence" value="ECO:0007669"/>
    <property type="project" value="UniProtKB-UniRule"/>
</dbReference>
<proteinExistence type="inferred from homology"/>
<keyword evidence="10" id="KW-1185">Reference proteome</keyword>
<evidence type="ECO:0000256" key="4">
    <source>
        <dbReference type="PROSITE-ProRule" id="PRU00277"/>
    </source>
</evidence>
<dbReference type="InterPro" id="IPR044609">
    <property type="entry name" value="FKBP2/11"/>
</dbReference>
<evidence type="ECO:0000256" key="7">
    <source>
        <dbReference type="SAM" id="Phobius"/>
    </source>
</evidence>
<dbReference type="AlphaFoldDB" id="A0A6F8XTM1"/>
<keyword evidence="7" id="KW-0472">Membrane</keyword>
<evidence type="ECO:0000256" key="5">
    <source>
        <dbReference type="RuleBase" id="RU003915"/>
    </source>
</evidence>
<dbReference type="PROSITE" id="PS50059">
    <property type="entry name" value="FKBP_PPIASE"/>
    <property type="match status" value="1"/>
</dbReference>
<sequence length="223" mass="22433">MVAEQRTAKQERRAAAKAAAARAEQVKKRNQALAGAGAGLAVIAVLVAVFFFARGGDEAQQVGAPALTTTASPSAAAAPEPEPEQPAATQPPAPALPEGADPALQTKPEVKAGSGTLTKLVVTPLITGKGAAVKAGQTITVNYVGVTYAEGQEFDASWKGGQPVNFPIGVGQVIPGWDQGLVGVTVGSRVQLDIPADLAYGDNPQGGAPGGPLRFVVDVLAAQ</sequence>
<evidence type="ECO:0000256" key="2">
    <source>
        <dbReference type="ARBA" id="ARBA00023110"/>
    </source>
</evidence>
<comment type="similarity">
    <text evidence="5">Belongs to the FKBP-type PPIase family.</text>
</comment>
<keyword evidence="3 4" id="KW-0413">Isomerase</keyword>
<evidence type="ECO:0000259" key="8">
    <source>
        <dbReference type="PROSITE" id="PS50059"/>
    </source>
</evidence>
<accession>A0A6F8XTM1</accession>
<dbReference type="EC" id="5.2.1.8" evidence="5"/>